<organism evidence="3 4">
    <name type="scientific">Chondrus crispus</name>
    <name type="common">Carrageen Irish moss</name>
    <name type="synonym">Polymorpha crispa</name>
    <dbReference type="NCBI Taxonomy" id="2769"/>
    <lineage>
        <taxon>Eukaryota</taxon>
        <taxon>Rhodophyta</taxon>
        <taxon>Florideophyceae</taxon>
        <taxon>Rhodymeniophycidae</taxon>
        <taxon>Gigartinales</taxon>
        <taxon>Gigartinaceae</taxon>
        <taxon>Chondrus</taxon>
    </lineage>
</organism>
<accession>R7Q850</accession>
<keyword evidence="4" id="KW-1185">Reference proteome</keyword>
<dbReference type="KEGG" id="ccp:CHC_T00002212001"/>
<sequence length="165" mass="18510">MKFILFLAIVGLALTSVFAEDIPTEARSRSYRPCPCKCLVGRGARRAIRACRSYRFRFHCEVSTCYYHGKPGTQCCDKDEPRPSASPSSTPSATPSPSPSKSPEPPKCPCTCGSKRDARRECPYKPYCQIMKCPPPEVHHPVPHHYNKPKPEFKCCYKSHVAPVH</sequence>
<dbReference type="RefSeq" id="XP_005713479.1">
    <property type="nucleotide sequence ID" value="XM_005713422.1"/>
</dbReference>
<dbReference type="GeneID" id="17321196"/>
<evidence type="ECO:0000256" key="2">
    <source>
        <dbReference type="SAM" id="SignalP"/>
    </source>
</evidence>
<feature type="chain" id="PRO_5004442635" evidence="2">
    <location>
        <begin position="20"/>
        <end position="165"/>
    </location>
</feature>
<feature type="region of interest" description="Disordered" evidence="1">
    <location>
        <begin position="75"/>
        <end position="118"/>
    </location>
</feature>
<dbReference type="EMBL" id="HG001653">
    <property type="protein sequence ID" value="CDF33660.1"/>
    <property type="molecule type" value="Genomic_DNA"/>
</dbReference>
<dbReference type="Gramene" id="CDF33660">
    <property type="protein sequence ID" value="CDF33660"/>
    <property type="gene ID" value="CHC_T00002212001"/>
</dbReference>
<feature type="compositionally biased region" description="Low complexity" evidence="1">
    <location>
        <begin position="83"/>
        <end position="93"/>
    </location>
</feature>
<feature type="compositionally biased region" description="Pro residues" evidence="1">
    <location>
        <begin position="94"/>
        <end position="108"/>
    </location>
</feature>
<proteinExistence type="predicted"/>
<evidence type="ECO:0000313" key="4">
    <source>
        <dbReference type="Proteomes" id="UP000012073"/>
    </source>
</evidence>
<protein>
    <submittedName>
        <fullName evidence="3">Uncharacterized protein</fullName>
    </submittedName>
</protein>
<keyword evidence="2" id="KW-0732">Signal</keyword>
<feature type="signal peptide" evidence="2">
    <location>
        <begin position="1"/>
        <end position="19"/>
    </location>
</feature>
<dbReference type="Proteomes" id="UP000012073">
    <property type="component" value="Unassembled WGS sequence"/>
</dbReference>
<name>R7Q850_CHOCR</name>
<gene>
    <name evidence="3" type="ORF">CHC_T00002212001</name>
</gene>
<dbReference type="AlphaFoldDB" id="R7Q850"/>
<evidence type="ECO:0000256" key="1">
    <source>
        <dbReference type="SAM" id="MobiDB-lite"/>
    </source>
</evidence>
<reference evidence="4" key="1">
    <citation type="journal article" date="2013" name="Proc. Natl. Acad. Sci. U.S.A.">
        <title>Genome structure and metabolic features in the red seaweed Chondrus crispus shed light on evolution of the Archaeplastida.</title>
        <authorList>
            <person name="Collen J."/>
            <person name="Porcel B."/>
            <person name="Carre W."/>
            <person name="Ball S.G."/>
            <person name="Chaparro C."/>
            <person name="Tonon T."/>
            <person name="Barbeyron T."/>
            <person name="Michel G."/>
            <person name="Noel B."/>
            <person name="Valentin K."/>
            <person name="Elias M."/>
            <person name="Artiguenave F."/>
            <person name="Arun A."/>
            <person name="Aury J.M."/>
            <person name="Barbosa-Neto J.F."/>
            <person name="Bothwell J.H."/>
            <person name="Bouget F.Y."/>
            <person name="Brillet L."/>
            <person name="Cabello-Hurtado F."/>
            <person name="Capella-Gutierrez S."/>
            <person name="Charrier B."/>
            <person name="Cladiere L."/>
            <person name="Cock J.M."/>
            <person name="Coelho S.M."/>
            <person name="Colleoni C."/>
            <person name="Czjzek M."/>
            <person name="Da Silva C."/>
            <person name="Delage L."/>
            <person name="Denoeud F."/>
            <person name="Deschamps P."/>
            <person name="Dittami S.M."/>
            <person name="Gabaldon T."/>
            <person name="Gachon C.M."/>
            <person name="Groisillier A."/>
            <person name="Herve C."/>
            <person name="Jabbari K."/>
            <person name="Katinka M."/>
            <person name="Kloareg B."/>
            <person name="Kowalczyk N."/>
            <person name="Labadie K."/>
            <person name="Leblanc C."/>
            <person name="Lopez P.J."/>
            <person name="McLachlan D.H."/>
            <person name="Meslet-Cladiere L."/>
            <person name="Moustafa A."/>
            <person name="Nehr Z."/>
            <person name="Nyvall Collen P."/>
            <person name="Panaud O."/>
            <person name="Partensky F."/>
            <person name="Poulain J."/>
            <person name="Rensing S.A."/>
            <person name="Rousvoal S."/>
            <person name="Samson G."/>
            <person name="Symeonidi A."/>
            <person name="Weissenbach J."/>
            <person name="Zambounis A."/>
            <person name="Wincker P."/>
            <person name="Boyen C."/>
        </authorList>
    </citation>
    <scope>NUCLEOTIDE SEQUENCE [LARGE SCALE GENOMIC DNA]</scope>
    <source>
        <strain evidence="4">cv. Stackhouse</strain>
    </source>
</reference>
<evidence type="ECO:0000313" key="3">
    <source>
        <dbReference type="EMBL" id="CDF33660.1"/>
    </source>
</evidence>